<proteinExistence type="predicted"/>
<gene>
    <name evidence="2" type="ORF">E3T61_04725</name>
</gene>
<dbReference type="EMBL" id="SOHM01000008">
    <property type="protein sequence ID" value="TFD93400.1"/>
    <property type="molecule type" value="Genomic_DNA"/>
</dbReference>
<accession>A0A4R9BX47</accession>
<feature type="signal peptide" evidence="1">
    <location>
        <begin position="1"/>
        <end position="48"/>
    </location>
</feature>
<comment type="caution">
    <text evidence="2">The sequence shown here is derived from an EMBL/GenBank/DDBJ whole genome shotgun (WGS) entry which is preliminary data.</text>
</comment>
<reference evidence="2 3" key="1">
    <citation type="submission" date="2019-03" db="EMBL/GenBank/DDBJ databases">
        <title>Genomics of glacier-inhabiting Cryobacterium strains.</title>
        <authorList>
            <person name="Liu Q."/>
            <person name="Xin Y.-H."/>
        </authorList>
    </citation>
    <scope>NUCLEOTIDE SEQUENCE [LARGE SCALE GENOMIC DNA]</scope>
    <source>
        <strain evidence="2 3">Sr59</strain>
    </source>
</reference>
<feature type="chain" id="PRO_5020914183" evidence="1">
    <location>
        <begin position="49"/>
        <end position="235"/>
    </location>
</feature>
<dbReference type="OrthoDB" id="4932178at2"/>
<dbReference type="Proteomes" id="UP000298468">
    <property type="component" value="Unassembled WGS sequence"/>
</dbReference>
<name>A0A4R9BX47_9MICO</name>
<evidence type="ECO:0000313" key="3">
    <source>
        <dbReference type="Proteomes" id="UP000298468"/>
    </source>
</evidence>
<evidence type="ECO:0000256" key="1">
    <source>
        <dbReference type="SAM" id="SignalP"/>
    </source>
</evidence>
<evidence type="ECO:0000313" key="2">
    <source>
        <dbReference type="EMBL" id="TFD93400.1"/>
    </source>
</evidence>
<dbReference type="AlphaFoldDB" id="A0A4R9BX47"/>
<protein>
    <submittedName>
        <fullName evidence="2">Uncharacterized protein</fullName>
    </submittedName>
</protein>
<sequence>MHTDTNTMTPTHSPIRTLAKGRRRLAAAAGIAGLVLAGALVPATAASADDRFEPDNLYRVCNGDAGMYTSGITGDCTFEVQSESGERVEWLRYGEPVSNCNAGTTTAISSQVGDVRSFAETWKSGGGVSLEIKNVLTIEGGAEYSQTRTTTSERRDTVTANPGRKTAVTLGTGFADQTGRIRVDVDTWDNGARWGPRWTGTKAYYIDDVHRTVPTGYTEKGQDEVGCDSDFRVPA</sequence>
<dbReference type="RefSeq" id="WP_134639740.1">
    <property type="nucleotide sequence ID" value="NZ_SOHM01000008.1"/>
</dbReference>
<keyword evidence="1" id="KW-0732">Signal</keyword>
<keyword evidence="3" id="KW-1185">Reference proteome</keyword>
<organism evidence="2 3">
    <name type="scientific">Cryobacterium lactosi</name>
    <dbReference type="NCBI Taxonomy" id="1259202"/>
    <lineage>
        <taxon>Bacteria</taxon>
        <taxon>Bacillati</taxon>
        <taxon>Actinomycetota</taxon>
        <taxon>Actinomycetes</taxon>
        <taxon>Micrococcales</taxon>
        <taxon>Microbacteriaceae</taxon>
        <taxon>Cryobacterium</taxon>
    </lineage>
</organism>